<accession>A0ABP7DZS7</accession>
<comment type="caution">
    <text evidence="2">The sequence shown here is derived from an EMBL/GenBank/DDBJ whole genome shotgun (WGS) entry which is preliminary data.</text>
</comment>
<evidence type="ECO:0000313" key="2">
    <source>
        <dbReference type="EMBL" id="GAA3711975.1"/>
    </source>
</evidence>
<dbReference type="EMBL" id="BAABEP010000002">
    <property type="protein sequence ID" value="GAA3711975.1"/>
    <property type="molecule type" value="Genomic_DNA"/>
</dbReference>
<gene>
    <name evidence="2" type="ORF">GCM10023082_07250</name>
</gene>
<evidence type="ECO:0000256" key="1">
    <source>
        <dbReference type="SAM" id="MobiDB-lite"/>
    </source>
</evidence>
<reference evidence="3" key="1">
    <citation type="journal article" date="2019" name="Int. J. Syst. Evol. Microbiol.">
        <title>The Global Catalogue of Microorganisms (GCM) 10K type strain sequencing project: providing services to taxonomists for standard genome sequencing and annotation.</title>
        <authorList>
            <consortium name="The Broad Institute Genomics Platform"/>
            <consortium name="The Broad Institute Genome Sequencing Center for Infectious Disease"/>
            <person name="Wu L."/>
            <person name="Ma J."/>
        </authorList>
    </citation>
    <scope>NUCLEOTIDE SEQUENCE [LARGE SCALE GENOMIC DNA]</scope>
    <source>
        <strain evidence="3">JCM 30846</strain>
    </source>
</reference>
<keyword evidence="3" id="KW-1185">Reference proteome</keyword>
<organism evidence="2 3">
    <name type="scientific">Streptomyces tremellae</name>
    <dbReference type="NCBI Taxonomy" id="1124239"/>
    <lineage>
        <taxon>Bacteria</taxon>
        <taxon>Bacillati</taxon>
        <taxon>Actinomycetota</taxon>
        <taxon>Actinomycetes</taxon>
        <taxon>Kitasatosporales</taxon>
        <taxon>Streptomycetaceae</taxon>
        <taxon>Streptomyces</taxon>
    </lineage>
</organism>
<feature type="compositionally biased region" description="Polar residues" evidence="1">
    <location>
        <begin position="1"/>
        <end position="11"/>
    </location>
</feature>
<protein>
    <submittedName>
        <fullName evidence="2">Uncharacterized protein</fullName>
    </submittedName>
</protein>
<proteinExistence type="predicted"/>
<feature type="region of interest" description="Disordered" evidence="1">
    <location>
        <begin position="1"/>
        <end position="27"/>
    </location>
</feature>
<evidence type="ECO:0000313" key="3">
    <source>
        <dbReference type="Proteomes" id="UP001499884"/>
    </source>
</evidence>
<sequence>MTQAPRQATATESKHLKTAIADPDGHLPPQVSSRLLKAMLDAGFIYREDSDGYRLSDSEALAYTGKTAWRITLTGRRAVLTESQWRDLTSRVDEDEAFLPNVHWVTRNGLAALGLAEYRDDSGAVQPNDGGSGLHGPRFRAFRTELGRRVAQLADADALQ</sequence>
<dbReference type="Proteomes" id="UP001499884">
    <property type="component" value="Unassembled WGS sequence"/>
</dbReference>
<dbReference type="RefSeq" id="WP_345640949.1">
    <property type="nucleotide sequence ID" value="NZ_BAABEP010000002.1"/>
</dbReference>
<name>A0ABP7DZS7_9ACTN</name>